<comment type="caution">
    <text evidence="3">The sequence shown here is derived from an EMBL/GenBank/DDBJ whole genome shotgun (WGS) entry which is preliminary data.</text>
</comment>
<dbReference type="SUPFAM" id="SSF160350">
    <property type="entry name" value="Rnp2-like"/>
    <property type="match status" value="1"/>
</dbReference>
<dbReference type="GO" id="GO:0001682">
    <property type="term" value="P:tRNA 5'-leader removal"/>
    <property type="evidence" value="ECO:0007669"/>
    <property type="project" value="InterPro"/>
</dbReference>
<evidence type="ECO:0000313" key="3">
    <source>
        <dbReference type="EMBL" id="KAK7102870.1"/>
    </source>
</evidence>
<protein>
    <submittedName>
        <fullName evidence="3">Uncharacterized protein</fullName>
    </submittedName>
</protein>
<dbReference type="InterPro" id="IPR002759">
    <property type="entry name" value="Pop5/Rpp14/Rnp2-like"/>
</dbReference>
<reference evidence="3 4" key="1">
    <citation type="submission" date="2024-02" db="EMBL/GenBank/DDBJ databases">
        <title>Chromosome-scale genome assembly of the rough periwinkle Littorina saxatilis.</title>
        <authorList>
            <person name="De Jode A."/>
            <person name="Faria R."/>
            <person name="Formenti G."/>
            <person name="Sims Y."/>
            <person name="Smith T.P."/>
            <person name="Tracey A."/>
            <person name="Wood J.M.D."/>
            <person name="Zagrodzka Z.B."/>
            <person name="Johannesson K."/>
            <person name="Butlin R.K."/>
            <person name="Leder E.H."/>
        </authorList>
    </citation>
    <scope>NUCLEOTIDE SEQUENCE [LARGE SCALE GENOMIC DNA]</scope>
    <source>
        <strain evidence="3">Snail1</strain>
        <tissue evidence="3">Muscle</tissue>
    </source>
</reference>
<comment type="similarity">
    <text evidence="1">Belongs to the eukaryotic/archaeal RNase P protein component 2 family.</text>
</comment>
<dbReference type="GO" id="GO:0030681">
    <property type="term" value="C:multimeric ribonuclease P complex"/>
    <property type="evidence" value="ECO:0007669"/>
    <property type="project" value="TreeGrafter"/>
</dbReference>
<dbReference type="EMBL" id="JBAMIC010000010">
    <property type="protein sequence ID" value="KAK7102870.1"/>
    <property type="molecule type" value="Genomic_DNA"/>
</dbReference>
<dbReference type="PANTHER" id="PTHR15441:SF1">
    <property type="entry name" value="RIBONUCLEASE P PROTEIN SUBUNIT P14"/>
    <property type="match status" value="1"/>
</dbReference>
<sequence length="128" mass="14203">MTGDSEKHSYLRQVDKSPAPYFYIKTSLEYEGRGLETDSLQLKHVIMQSMTEVFGQVGASDTVDVLKLSASGEALLRVPSRSFVKLWGALTLFGKYNGLPCVFRVQQVSSSLMSLSCNSRTWDIPAMS</sequence>
<dbReference type="Gene3D" id="3.30.70.3250">
    <property type="entry name" value="Ribonuclease P, Pop5 subunit"/>
    <property type="match status" value="1"/>
</dbReference>
<dbReference type="PANTHER" id="PTHR15441">
    <property type="entry name" value="RIBONUCLEASE P PROTEIN SUBUNIT P14"/>
    <property type="match status" value="1"/>
</dbReference>
<dbReference type="Pfam" id="PF01900">
    <property type="entry name" value="RNase_P_Rpp14"/>
    <property type="match status" value="1"/>
</dbReference>
<organism evidence="3 4">
    <name type="scientific">Littorina saxatilis</name>
    <dbReference type="NCBI Taxonomy" id="31220"/>
    <lineage>
        <taxon>Eukaryota</taxon>
        <taxon>Metazoa</taxon>
        <taxon>Spiralia</taxon>
        <taxon>Lophotrochozoa</taxon>
        <taxon>Mollusca</taxon>
        <taxon>Gastropoda</taxon>
        <taxon>Caenogastropoda</taxon>
        <taxon>Littorinimorpha</taxon>
        <taxon>Littorinoidea</taxon>
        <taxon>Littorinidae</taxon>
        <taxon>Littorina</taxon>
    </lineage>
</organism>
<dbReference type="GO" id="GO:0033204">
    <property type="term" value="F:ribonuclease P RNA binding"/>
    <property type="evidence" value="ECO:0007669"/>
    <property type="project" value="TreeGrafter"/>
</dbReference>
<keyword evidence="2" id="KW-0819">tRNA processing</keyword>
<accession>A0AAN9BBE4</accession>
<evidence type="ECO:0000256" key="2">
    <source>
        <dbReference type="ARBA" id="ARBA00022694"/>
    </source>
</evidence>
<proteinExistence type="inferred from homology"/>
<keyword evidence="4" id="KW-1185">Reference proteome</keyword>
<gene>
    <name evidence="3" type="ORF">V1264_021029</name>
</gene>
<dbReference type="GO" id="GO:0005730">
    <property type="term" value="C:nucleolus"/>
    <property type="evidence" value="ECO:0007669"/>
    <property type="project" value="TreeGrafter"/>
</dbReference>
<evidence type="ECO:0000256" key="1">
    <source>
        <dbReference type="ARBA" id="ARBA00010800"/>
    </source>
</evidence>
<evidence type="ECO:0000313" key="4">
    <source>
        <dbReference type="Proteomes" id="UP001374579"/>
    </source>
</evidence>
<dbReference type="AlphaFoldDB" id="A0AAN9BBE4"/>
<dbReference type="Proteomes" id="UP001374579">
    <property type="component" value="Unassembled WGS sequence"/>
</dbReference>
<name>A0AAN9BBE4_9CAEN</name>
<dbReference type="InterPro" id="IPR038085">
    <property type="entry name" value="Rnp2-like_sf"/>
</dbReference>